<sequence>MNRTDVPAHLGQKMTEMAVSCGKRFQGYPEEVATIAAFVEAEMKGQELPGAGRDRDAFLASTFERLYPKMLQSEACRQAVQTMMQDQAGEKAFAHHDEDPHYTIDQKLADTLYVTGSALMGSILMVTSGESGGSIEERMEH</sequence>
<keyword evidence="2" id="KW-1185">Reference proteome</keyword>
<accession>A0ABU1IRY1</accession>
<protein>
    <submittedName>
        <fullName evidence="1">Uncharacterized protein</fullName>
    </submittedName>
</protein>
<proteinExistence type="predicted"/>
<dbReference type="Proteomes" id="UP001185012">
    <property type="component" value="Unassembled WGS sequence"/>
</dbReference>
<dbReference type="RefSeq" id="WP_309868632.1">
    <property type="nucleotide sequence ID" value="NZ_JAVDQG010000010.1"/>
</dbReference>
<reference evidence="1 2" key="1">
    <citation type="submission" date="2023-07" db="EMBL/GenBank/DDBJ databases">
        <title>Genomic Encyclopedia of Type Strains, Phase IV (KMG-IV): sequencing the most valuable type-strain genomes for metagenomic binning, comparative biology and taxonomic classification.</title>
        <authorList>
            <person name="Goeker M."/>
        </authorList>
    </citation>
    <scope>NUCLEOTIDE SEQUENCE [LARGE SCALE GENOMIC DNA]</scope>
    <source>
        <strain evidence="1 2">DSM 45903</strain>
    </source>
</reference>
<dbReference type="EMBL" id="JAVDQG010000010">
    <property type="protein sequence ID" value="MDR6227552.1"/>
    <property type="molecule type" value="Genomic_DNA"/>
</dbReference>
<organism evidence="1 2">
    <name type="scientific">Desmospora profundinema</name>
    <dbReference type="NCBI Taxonomy" id="1571184"/>
    <lineage>
        <taxon>Bacteria</taxon>
        <taxon>Bacillati</taxon>
        <taxon>Bacillota</taxon>
        <taxon>Bacilli</taxon>
        <taxon>Bacillales</taxon>
        <taxon>Thermoactinomycetaceae</taxon>
        <taxon>Desmospora</taxon>
    </lineage>
</organism>
<evidence type="ECO:0000313" key="1">
    <source>
        <dbReference type="EMBL" id="MDR6227552.1"/>
    </source>
</evidence>
<evidence type="ECO:0000313" key="2">
    <source>
        <dbReference type="Proteomes" id="UP001185012"/>
    </source>
</evidence>
<comment type="caution">
    <text evidence="1">The sequence shown here is derived from an EMBL/GenBank/DDBJ whole genome shotgun (WGS) entry which is preliminary data.</text>
</comment>
<gene>
    <name evidence="1" type="ORF">JOE21_003575</name>
</gene>
<name>A0ABU1IRY1_9BACL</name>